<proteinExistence type="predicted"/>
<dbReference type="SUPFAM" id="SSF55874">
    <property type="entry name" value="ATPase domain of HSP90 chaperone/DNA topoisomerase II/histidine kinase"/>
    <property type="match status" value="1"/>
</dbReference>
<dbReference type="GO" id="GO:0004721">
    <property type="term" value="F:phosphoprotein phosphatase activity"/>
    <property type="evidence" value="ECO:0007669"/>
    <property type="project" value="TreeGrafter"/>
</dbReference>
<dbReference type="InterPro" id="IPR036097">
    <property type="entry name" value="HisK_dim/P_sf"/>
</dbReference>
<dbReference type="GO" id="GO:0005886">
    <property type="term" value="C:plasma membrane"/>
    <property type="evidence" value="ECO:0007669"/>
    <property type="project" value="TreeGrafter"/>
</dbReference>
<evidence type="ECO:0000256" key="5">
    <source>
        <dbReference type="ARBA" id="ARBA00022777"/>
    </source>
</evidence>
<dbReference type="EMBL" id="PEVG01000007">
    <property type="protein sequence ID" value="PIU99731.1"/>
    <property type="molecule type" value="Genomic_DNA"/>
</dbReference>
<evidence type="ECO:0000256" key="6">
    <source>
        <dbReference type="ARBA" id="ARBA00023012"/>
    </source>
</evidence>
<gene>
    <name evidence="8" type="ORF">COS58_00755</name>
</gene>
<dbReference type="PANTHER" id="PTHR45453">
    <property type="entry name" value="PHOSPHATE REGULON SENSOR PROTEIN PHOR"/>
    <property type="match status" value="1"/>
</dbReference>
<dbReference type="InterPro" id="IPR003661">
    <property type="entry name" value="HisK_dim/P_dom"/>
</dbReference>
<sequence>MDNKAKSELILIAAHQLKTPLSGLKWVFKMFLEGDMGKLTPSQKNLLARGHEITESMIILVGDLLNIARLEKGRSARNFQKHNFTVLVKSVISSLASEIKAKNLKIETKMSSKEMWLFCDNSTIKMAITNLIENAIRYSSEGGKISISAAKKGNAIEFCAGDNGIGIPMSQQKKLFTKFLRGDNAVRMQIAGSGLGLYIAKEIVKNHKGKIWFKSEEGKGSRFYFSLPIKSK</sequence>
<dbReference type="Gene3D" id="1.10.287.130">
    <property type="match status" value="1"/>
</dbReference>
<keyword evidence="4" id="KW-0808">Transferase</keyword>
<organism evidence="8 9">
    <name type="scientific">Candidatus Tagabacteria bacterium CG03_land_8_20_14_0_80_41_22</name>
    <dbReference type="NCBI Taxonomy" id="1975020"/>
    <lineage>
        <taxon>Bacteria</taxon>
        <taxon>Candidatus Tagaibacteriota</taxon>
    </lineage>
</organism>
<evidence type="ECO:0000313" key="8">
    <source>
        <dbReference type="EMBL" id="PIU99731.1"/>
    </source>
</evidence>
<comment type="catalytic activity">
    <reaction evidence="1">
        <text>ATP + protein L-histidine = ADP + protein N-phospho-L-histidine.</text>
        <dbReference type="EC" id="2.7.13.3"/>
    </reaction>
</comment>
<dbReference type="InterPro" id="IPR003594">
    <property type="entry name" value="HATPase_dom"/>
</dbReference>
<dbReference type="Pfam" id="PF02518">
    <property type="entry name" value="HATPase_c"/>
    <property type="match status" value="1"/>
</dbReference>
<keyword evidence="5" id="KW-0418">Kinase</keyword>
<dbReference type="FunFam" id="3.30.565.10:FF:000006">
    <property type="entry name" value="Sensor histidine kinase WalK"/>
    <property type="match status" value="1"/>
</dbReference>
<keyword evidence="3" id="KW-0597">Phosphoprotein</keyword>
<evidence type="ECO:0000256" key="2">
    <source>
        <dbReference type="ARBA" id="ARBA00012438"/>
    </source>
</evidence>
<accession>A0A2M7B9H6</accession>
<evidence type="ECO:0000259" key="7">
    <source>
        <dbReference type="PROSITE" id="PS50109"/>
    </source>
</evidence>
<dbReference type="InterPro" id="IPR004358">
    <property type="entry name" value="Sig_transdc_His_kin-like_C"/>
</dbReference>
<dbReference type="CDD" id="cd00082">
    <property type="entry name" value="HisKA"/>
    <property type="match status" value="1"/>
</dbReference>
<dbReference type="Pfam" id="PF00512">
    <property type="entry name" value="HisKA"/>
    <property type="match status" value="1"/>
</dbReference>
<evidence type="ECO:0000256" key="4">
    <source>
        <dbReference type="ARBA" id="ARBA00022679"/>
    </source>
</evidence>
<dbReference type="GO" id="GO:0000155">
    <property type="term" value="F:phosphorelay sensor kinase activity"/>
    <property type="evidence" value="ECO:0007669"/>
    <property type="project" value="InterPro"/>
</dbReference>
<protein>
    <recommendedName>
        <fullName evidence="2">histidine kinase</fullName>
        <ecNumber evidence="2">2.7.13.3</ecNumber>
    </recommendedName>
</protein>
<comment type="caution">
    <text evidence="8">The sequence shown here is derived from an EMBL/GenBank/DDBJ whole genome shotgun (WGS) entry which is preliminary data.</text>
</comment>
<evidence type="ECO:0000256" key="3">
    <source>
        <dbReference type="ARBA" id="ARBA00022553"/>
    </source>
</evidence>
<dbReference type="SMART" id="SM00387">
    <property type="entry name" value="HATPase_c"/>
    <property type="match status" value="1"/>
</dbReference>
<dbReference type="Proteomes" id="UP000228561">
    <property type="component" value="Unassembled WGS sequence"/>
</dbReference>
<dbReference type="AlphaFoldDB" id="A0A2M7B9H6"/>
<feature type="domain" description="Histidine kinase" evidence="7">
    <location>
        <begin position="12"/>
        <end position="231"/>
    </location>
</feature>
<keyword evidence="6" id="KW-0902">Two-component regulatory system</keyword>
<dbReference type="GO" id="GO:0016036">
    <property type="term" value="P:cellular response to phosphate starvation"/>
    <property type="evidence" value="ECO:0007669"/>
    <property type="project" value="TreeGrafter"/>
</dbReference>
<evidence type="ECO:0000313" key="9">
    <source>
        <dbReference type="Proteomes" id="UP000228561"/>
    </source>
</evidence>
<evidence type="ECO:0000256" key="1">
    <source>
        <dbReference type="ARBA" id="ARBA00000085"/>
    </source>
</evidence>
<reference evidence="9" key="1">
    <citation type="submission" date="2017-09" db="EMBL/GenBank/DDBJ databases">
        <title>Depth-based differentiation of microbial function through sediment-hosted aquifers and enrichment of novel symbionts in the deep terrestrial subsurface.</title>
        <authorList>
            <person name="Probst A.J."/>
            <person name="Ladd B."/>
            <person name="Jarett J.K."/>
            <person name="Geller-Mcgrath D.E."/>
            <person name="Sieber C.M.K."/>
            <person name="Emerson J.B."/>
            <person name="Anantharaman K."/>
            <person name="Thomas B.C."/>
            <person name="Malmstrom R."/>
            <person name="Stieglmeier M."/>
            <person name="Klingl A."/>
            <person name="Woyke T."/>
            <person name="Ryan C.M."/>
            <person name="Banfield J.F."/>
        </authorList>
    </citation>
    <scope>NUCLEOTIDE SEQUENCE [LARGE SCALE GENOMIC DNA]</scope>
</reference>
<dbReference type="CDD" id="cd00075">
    <property type="entry name" value="HATPase"/>
    <property type="match status" value="1"/>
</dbReference>
<dbReference type="PANTHER" id="PTHR45453:SF1">
    <property type="entry name" value="PHOSPHATE REGULON SENSOR PROTEIN PHOR"/>
    <property type="match status" value="1"/>
</dbReference>
<dbReference type="PRINTS" id="PR00344">
    <property type="entry name" value="BCTRLSENSOR"/>
</dbReference>
<dbReference type="InterPro" id="IPR050351">
    <property type="entry name" value="BphY/WalK/GraS-like"/>
</dbReference>
<dbReference type="SUPFAM" id="SSF47384">
    <property type="entry name" value="Homodimeric domain of signal transducing histidine kinase"/>
    <property type="match status" value="1"/>
</dbReference>
<name>A0A2M7B9H6_9BACT</name>
<dbReference type="Gene3D" id="3.30.565.10">
    <property type="entry name" value="Histidine kinase-like ATPase, C-terminal domain"/>
    <property type="match status" value="1"/>
</dbReference>
<dbReference type="InterPro" id="IPR036890">
    <property type="entry name" value="HATPase_C_sf"/>
</dbReference>
<dbReference type="EC" id="2.7.13.3" evidence="2"/>
<dbReference type="SMART" id="SM00388">
    <property type="entry name" value="HisKA"/>
    <property type="match status" value="1"/>
</dbReference>
<dbReference type="InterPro" id="IPR005467">
    <property type="entry name" value="His_kinase_dom"/>
</dbReference>
<dbReference type="PROSITE" id="PS50109">
    <property type="entry name" value="HIS_KIN"/>
    <property type="match status" value="1"/>
</dbReference>